<protein>
    <submittedName>
        <fullName evidence="1">Uncharacterized protein</fullName>
    </submittedName>
</protein>
<name>A0ABD1SP41_9LAMI</name>
<dbReference type="EMBL" id="JBFOLJ010000010">
    <property type="protein sequence ID" value="KAL2501518.1"/>
    <property type="molecule type" value="Genomic_DNA"/>
</dbReference>
<dbReference type="Proteomes" id="UP001604277">
    <property type="component" value="Unassembled WGS sequence"/>
</dbReference>
<evidence type="ECO:0000313" key="1">
    <source>
        <dbReference type="EMBL" id="KAL2501518.1"/>
    </source>
</evidence>
<organism evidence="1 2">
    <name type="scientific">Forsythia ovata</name>
    <dbReference type="NCBI Taxonomy" id="205694"/>
    <lineage>
        <taxon>Eukaryota</taxon>
        <taxon>Viridiplantae</taxon>
        <taxon>Streptophyta</taxon>
        <taxon>Embryophyta</taxon>
        <taxon>Tracheophyta</taxon>
        <taxon>Spermatophyta</taxon>
        <taxon>Magnoliopsida</taxon>
        <taxon>eudicotyledons</taxon>
        <taxon>Gunneridae</taxon>
        <taxon>Pentapetalae</taxon>
        <taxon>asterids</taxon>
        <taxon>lamiids</taxon>
        <taxon>Lamiales</taxon>
        <taxon>Oleaceae</taxon>
        <taxon>Forsythieae</taxon>
        <taxon>Forsythia</taxon>
    </lineage>
</organism>
<keyword evidence="2" id="KW-1185">Reference proteome</keyword>
<proteinExistence type="predicted"/>
<comment type="caution">
    <text evidence="1">The sequence shown here is derived from an EMBL/GenBank/DDBJ whole genome shotgun (WGS) entry which is preliminary data.</text>
</comment>
<accession>A0ABD1SP41</accession>
<reference evidence="2" key="1">
    <citation type="submission" date="2024-07" db="EMBL/GenBank/DDBJ databases">
        <title>Two chromosome-level genome assemblies of Korean endemic species Abeliophyllum distichum and Forsythia ovata (Oleaceae).</title>
        <authorList>
            <person name="Jang H."/>
        </authorList>
    </citation>
    <scope>NUCLEOTIDE SEQUENCE [LARGE SCALE GENOMIC DNA]</scope>
</reference>
<sequence length="133" mass="14467">MSETGKDRFGGETETGIAVEVEVEEVEVKLPSQWASLDVASGAAYLGTLNPVLSGKVAKETKKKLAEKTKKKVDVNQSDPLAKRQSIEAILDKIYSFLKPSREELAFEILEILLATPSIAAAAIQCFWAEEPS</sequence>
<evidence type="ECO:0000313" key="2">
    <source>
        <dbReference type="Proteomes" id="UP001604277"/>
    </source>
</evidence>
<gene>
    <name evidence="1" type="ORF">Fot_35366</name>
</gene>
<dbReference type="AlphaFoldDB" id="A0ABD1SP41"/>